<dbReference type="Proteomes" id="UP001210211">
    <property type="component" value="Unassembled WGS sequence"/>
</dbReference>
<gene>
    <name evidence="2" type="ORF">LUZ61_019625</name>
</gene>
<dbReference type="PANTHER" id="PTHR33624:SF2">
    <property type="entry name" value="SIGMA FACTOR BINDING PROTEIN 1, CHLOROPLASTIC"/>
    <property type="match status" value="1"/>
</dbReference>
<evidence type="ECO:0000313" key="2">
    <source>
        <dbReference type="EMBL" id="KAJ3690461.1"/>
    </source>
</evidence>
<sequence>MEKLTVNQKSPKQANKAKKKPLKVVYISNPVKLTATAAQFRAIVQELTGRDSNIAETMVDEFGDSSITDMINPKDELGRDLEAGDRKVRVVSKGLADQTVELADHEAFTSPLLDNFSALCESQHVGNGFWEY</sequence>
<keyword evidence="3" id="KW-1185">Reference proteome</keyword>
<dbReference type="AlphaFoldDB" id="A0AAD5ZBF8"/>
<dbReference type="Pfam" id="PF05678">
    <property type="entry name" value="VQ"/>
    <property type="match status" value="1"/>
</dbReference>
<accession>A0AAD5ZBF8</accession>
<evidence type="ECO:0000259" key="1">
    <source>
        <dbReference type="Pfam" id="PF05678"/>
    </source>
</evidence>
<dbReference type="InterPro" id="IPR039335">
    <property type="entry name" value="SIB1/2"/>
</dbReference>
<organism evidence="2 3">
    <name type="scientific">Rhynchospora tenuis</name>
    <dbReference type="NCBI Taxonomy" id="198213"/>
    <lineage>
        <taxon>Eukaryota</taxon>
        <taxon>Viridiplantae</taxon>
        <taxon>Streptophyta</taxon>
        <taxon>Embryophyta</taxon>
        <taxon>Tracheophyta</taxon>
        <taxon>Spermatophyta</taxon>
        <taxon>Magnoliopsida</taxon>
        <taxon>Liliopsida</taxon>
        <taxon>Poales</taxon>
        <taxon>Cyperaceae</taxon>
        <taxon>Cyperoideae</taxon>
        <taxon>Rhynchosporeae</taxon>
        <taxon>Rhynchospora</taxon>
    </lineage>
</organism>
<evidence type="ECO:0000313" key="3">
    <source>
        <dbReference type="Proteomes" id="UP001210211"/>
    </source>
</evidence>
<protein>
    <recommendedName>
        <fullName evidence="1">VQ domain-containing protein</fullName>
    </recommendedName>
</protein>
<dbReference type="InterPro" id="IPR008889">
    <property type="entry name" value="VQ"/>
</dbReference>
<feature type="domain" description="VQ" evidence="1">
    <location>
        <begin position="27"/>
        <end position="53"/>
    </location>
</feature>
<proteinExistence type="predicted"/>
<comment type="caution">
    <text evidence="2">The sequence shown here is derived from an EMBL/GenBank/DDBJ whole genome shotgun (WGS) entry which is preliminary data.</text>
</comment>
<dbReference type="PANTHER" id="PTHR33624">
    <property type="entry name" value="SIGMA FACTOR BINDING PROTEIN 1, CHLOROPLASTIC"/>
    <property type="match status" value="1"/>
</dbReference>
<name>A0AAD5ZBF8_9POAL</name>
<reference evidence="2 3" key="1">
    <citation type="journal article" date="2022" name="Cell">
        <title>Repeat-based holocentromeres influence genome architecture and karyotype evolution.</title>
        <authorList>
            <person name="Hofstatter P.G."/>
            <person name="Thangavel G."/>
            <person name="Lux T."/>
            <person name="Neumann P."/>
            <person name="Vondrak T."/>
            <person name="Novak P."/>
            <person name="Zhang M."/>
            <person name="Costa L."/>
            <person name="Castellani M."/>
            <person name="Scott A."/>
            <person name="Toegelov H."/>
            <person name="Fuchs J."/>
            <person name="Mata-Sucre Y."/>
            <person name="Dias Y."/>
            <person name="Vanzela A.L.L."/>
            <person name="Huettel B."/>
            <person name="Almeida C.C.S."/>
            <person name="Simkova H."/>
            <person name="Souza G."/>
            <person name="Pedrosa-Harand A."/>
            <person name="Macas J."/>
            <person name="Mayer K.F.X."/>
            <person name="Houben A."/>
            <person name="Marques A."/>
        </authorList>
    </citation>
    <scope>NUCLEOTIDE SEQUENCE [LARGE SCALE GENOMIC DNA]</scope>
    <source>
        <strain evidence="2">RhyTen1mFocal</strain>
    </source>
</reference>
<dbReference type="EMBL" id="JAMRDG010000002">
    <property type="protein sequence ID" value="KAJ3690461.1"/>
    <property type="molecule type" value="Genomic_DNA"/>
</dbReference>